<sequence>MKILLLFLLSIQVNASFNKSSSLTTNQPVIPKREFFKILTHLENEFQYLAKEQGEVLNILGGWSDRSADMAFARRWDTAQVLIFRGMAHRRELDRDALILIICHEIGHLYGGTPYSNLANKLSLEGQADYFATQTCLPHALLSYKNENLEKRIDQAMLNVGKFLANNRRINHPSFDTPDTTQVEQMLRTHPEPQCRLDTYVAGLYSLGRPACWFREN</sequence>
<organism evidence="2 3">
    <name type="scientific">Halobacteriovorax marinus</name>
    <dbReference type="NCBI Taxonomy" id="97084"/>
    <lineage>
        <taxon>Bacteria</taxon>
        <taxon>Pseudomonadati</taxon>
        <taxon>Bdellovibrionota</taxon>
        <taxon>Bacteriovoracia</taxon>
        <taxon>Bacteriovoracales</taxon>
        <taxon>Halobacteriovoraceae</taxon>
        <taxon>Halobacteriovorax</taxon>
    </lineage>
</organism>
<protein>
    <recommendedName>
        <fullName evidence="4">Peptidase M48 domain-containing protein</fullName>
    </recommendedName>
</protein>
<evidence type="ECO:0000313" key="2">
    <source>
        <dbReference type="EMBL" id="OUR96726.1"/>
    </source>
</evidence>
<gene>
    <name evidence="2" type="ORF">A9Q84_10315</name>
</gene>
<evidence type="ECO:0000313" key="3">
    <source>
        <dbReference type="Proteomes" id="UP000196531"/>
    </source>
</evidence>
<dbReference type="EMBL" id="MAAO01000006">
    <property type="protein sequence ID" value="OUR96726.1"/>
    <property type="molecule type" value="Genomic_DNA"/>
</dbReference>
<proteinExistence type="predicted"/>
<reference evidence="3" key="1">
    <citation type="journal article" date="2017" name="Proc. Natl. Acad. Sci. U.S.A.">
        <title>Simulation of Deepwater Horizon oil plume reveals substrate specialization within a complex community of hydrocarbon-degraders.</title>
        <authorList>
            <person name="Hu P."/>
            <person name="Dubinsky E.A."/>
            <person name="Probst A.J."/>
            <person name="Wang J."/>
            <person name="Sieber C.M.K."/>
            <person name="Tom L.M."/>
            <person name="Gardinali P."/>
            <person name="Banfield J.F."/>
            <person name="Atlas R.M."/>
            <person name="Andersen G.L."/>
        </authorList>
    </citation>
    <scope>NUCLEOTIDE SEQUENCE [LARGE SCALE GENOMIC DNA]</scope>
</reference>
<dbReference type="Proteomes" id="UP000196531">
    <property type="component" value="Unassembled WGS sequence"/>
</dbReference>
<feature type="chain" id="PRO_5012599285" description="Peptidase M48 domain-containing protein" evidence="1">
    <location>
        <begin position="16"/>
        <end position="217"/>
    </location>
</feature>
<evidence type="ECO:0008006" key="4">
    <source>
        <dbReference type="Google" id="ProtNLM"/>
    </source>
</evidence>
<keyword evidence="1" id="KW-0732">Signal</keyword>
<comment type="caution">
    <text evidence="2">The sequence shown here is derived from an EMBL/GenBank/DDBJ whole genome shotgun (WGS) entry which is preliminary data.</text>
</comment>
<accession>A0A1Y5F745</accession>
<feature type="signal peptide" evidence="1">
    <location>
        <begin position="1"/>
        <end position="15"/>
    </location>
</feature>
<evidence type="ECO:0000256" key="1">
    <source>
        <dbReference type="SAM" id="SignalP"/>
    </source>
</evidence>
<name>A0A1Y5F745_9BACT</name>
<dbReference type="AlphaFoldDB" id="A0A1Y5F745"/>